<dbReference type="Proteomes" id="UP001250214">
    <property type="component" value="Unassembled WGS sequence"/>
</dbReference>
<evidence type="ECO:0000256" key="1">
    <source>
        <dbReference type="SAM" id="MobiDB-lite"/>
    </source>
</evidence>
<evidence type="ECO:0008006" key="5">
    <source>
        <dbReference type="Google" id="ProtNLM"/>
    </source>
</evidence>
<protein>
    <recommendedName>
        <fullName evidence="5">Integral membrane protein</fullName>
    </recommendedName>
</protein>
<dbReference type="InterPro" id="IPR029058">
    <property type="entry name" value="AB_hydrolase_fold"/>
</dbReference>
<feature type="region of interest" description="Disordered" evidence="1">
    <location>
        <begin position="213"/>
        <end position="236"/>
    </location>
</feature>
<dbReference type="EMBL" id="JAVLVT010000003">
    <property type="protein sequence ID" value="MDS1270244.1"/>
    <property type="molecule type" value="Genomic_DNA"/>
</dbReference>
<feature type="compositionally biased region" description="Polar residues" evidence="1">
    <location>
        <begin position="218"/>
        <end position="227"/>
    </location>
</feature>
<feature type="transmembrane region" description="Helical" evidence="2">
    <location>
        <begin position="567"/>
        <end position="590"/>
    </location>
</feature>
<feature type="region of interest" description="Disordered" evidence="1">
    <location>
        <begin position="786"/>
        <end position="813"/>
    </location>
</feature>
<proteinExistence type="predicted"/>
<gene>
    <name evidence="3" type="ORF">RIF23_08055</name>
</gene>
<keyword evidence="2" id="KW-0812">Transmembrane</keyword>
<evidence type="ECO:0000313" key="4">
    <source>
        <dbReference type="Proteomes" id="UP001250214"/>
    </source>
</evidence>
<feature type="transmembrane region" description="Helical" evidence="2">
    <location>
        <begin position="448"/>
        <end position="470"/>
    </location>
</feature>
<evidence type="ECO:0000256" key="2">
    <source>
        <dbReference type="SAM" id="Phobius"/>
    </source>
</evidence>
<feature type="transmembrane region" description="Helical" evidence="2">
    <location>
        <begin position="117"/>
        <end position="139"/>
    </location>
</feature>
<feature type="transmembrane region" description="Helical" evidence="2">
    <location>
        <begin position="78"/>
        <end position="96"/>
    </location>
</feature>
<evidence type="ECO:0000313" key="3">
    <source>
        <dbReference type="EMBL" id="MDS1270244.1"/>
    </source>
</evidence>
<accession>A0ABU2H6I7</accession>
<organism evidence="3 4">
    <name type="scientific">Lipingzhangella rawalii</name>
    <dbReference type="NCBI Taxonomy" id="2055835"/>
    <lineage>
        <taxon>Bacteria</taxon>
        <taxon>Bacillati</taxon>
        <taxon>Actinomycetota</taxon>
        <taxon>Actinomycetes</taxon>
        <taxon>Streptosporangiales</taxon>
        <taxon>Nocardiopsidaceae</taxon>
        <taxon>Lipingzhangella</taxon>
    </lineage>
</organism>
<name>A0ABU2H6I7_9ACTN</name>
<sequence>MTIDPHPTTPDVVELRIHGVSGGVATELLDVVPVKRVGGDELAGFFQRRTAADAETRPGVRREVFAWGNLTSGTPTRALWLLLFPFLLVNLAYWMRPRRLGPGASRRHLWANHGYGAVVRLLALSLTALLITAAAGIGMDLVAWQCAGYGTDCAELRPWLGFLAAPGAPLAQTGTALVVGAVLPLLVLVVLWRLSRRTGGRFEAVCAGEEPHAAPRSATGTTVQDDPNTPAPIAQHPAPLSHPDFWRGYRLVGGLRCLHIALACCVIAALLITAPLGWDHEPAARLTGFGLALLLAILTTCCVALVAVPDSAWHGWADPIGRWVRNLALAAVLAAAGYAALWPRPTWTPDGSLPGLATLLTALFTIQAVLVLILAVLAIALYRGSRARATTAMRGMAGPAAALLGLFLGGVFSAALGTQVPEWLGGCLYPGAEQAGCLAFTTPVVYPWLQLTLVLVAATTVVVLPLVWLLERRRHARAGRLAARTYTDWTEHPQRQDRVTRAIAHGQLTERLPLLATIMLVPVLALTGTILVAAVGGWLFPLPPDGGQASLTPQALGTYGPGWLGSLLAWLVPAGSLLGALLLGALVWLGRAAYQDKPTRQMLGIVWDIGTFWPRGAHPLAPPCYTERAVPQLVCRVTELTRSGSAVLFSGHSQGSVLAAAAVWQLPHHAQDRVALLTHGSPLYRLYARYFPSYFGPAALDDLATRISHWRNLWRATDAIGGPIHLSRETIPQCAPLPDPRALRRAPGEALPPPISGHAWYTRDAAYASTLWELVRHLCGWNDSEAQVSEGETSIPEPRSQSGTGHSGRPVDQ</sequence>
<feature type="transmembrane region" description="Helical" evidence="2">
    <location>
        <begin position="396"/>
        <end position="416"/>
    </location>
</feature>
<feature type="transmembrane region" description="Helical" evidence="2">
    <location>
        <begin position="290"/>
        <end position="311"/>
    </location>
</feature>
<feature type="transmembrane region" description="Helical" evidence="2">
    <location>
        <begin position="514"/>
        <end position="540"/>
    </location>
</feature>
<keyword evidence="2" id="KW-1133">Transmembrane helix</keyword>
<reference evidence="4" key="1">
    <citation type="submission" date="2023-07" db="EMBL/GenBank/DDBJ databases">
        <title>Novel species in the genus Lipingzhangella isolated from Sambhar Salt Lake.</title>
        <authorList>
            <person name="Jiya N."/>
            <person name="Kajale S."/>
            <person name="Sharma A."/>
        </authorList>
    </citation>
    <scope>NUCLEOTIDE SEQUENCE [LARGE SCALE GENOMIC DNA]</scope>
    <source>
        <strain evidence="4">LS1_29</strain>
    </source>
</reference>
<dbReference type="RefSeq" id="WP_310911772.1">
    <property type="nucleotide sequence ID" value="NZ_JAVLVT010000003.1"/>
</dbReference>
<keyword evidence="4" id="KW-1185">Reference proteome</keyword>
<feature type="transmembrane region" description="Helical" evidence="2">
    <location>
        <begin position="362"/>
        <end position="384"/>
    </location>
</feature>
<feature type="transmembrane region" description="Helical" evidence="2">
    <location>
        <begin position="257"/>
        <end position="278"/>
    </location>
</feature>
<keyword evidence="2" id="KW-0472">Membrane</keyword>
<dbReference type="SUPFAM" id="SSF53474">
    <property type="entry name" value="alpha/beta-Hydrolases"/>
    <property type="match status" value="1"/>
</dbReference>
<feature type="transmembrane region" description="Helical" evidence="2">
    <location>
        <begin position="323"/>
        <end position="342"/>
    </location>
</feature>
<comment type="caution">
    <text evidence="3">The sequence shown here is derived from an EMBL/GenBank/DDBJ whole genome shotgun (WGS) entry which is preliminary data.</text>
</comment>
<feature type="transmembrane region" description="Helical" evidence="2">
    <location>
        <begin position="170"/>
        <end position="192"/>
    </location>
</feature>